<dbReference type="InterPro" id="IPR036390">
    <property type="entry name" value="WH_DNA-bd_sf"/>
</dbReference>
<dbReference type="EMBL" id="JBHTAI010000003">
    <property type="protein sequence ID" value="MFC7148136.1"/>
    <property type="molecule type" value="Genomic_DNA"/>
</dbReference>
<evidence type="ECO:0000313" key="1">
    <source>
        <dbReference type="EMBL" id="MFC7148136.1"/>
    </source>
</evidence>
<comment type="caution">
    <text evidence="1">The sequence shown here is derived from an EMBL/GenBank/DDBJ whole genome shotgun (WGS) entry which is preliminary data.</text>
</comment>
<gene>
    <name evidence="1" type="ORF">ACFQMJ_06255</name>
</gene>
<name>A0ABW2F5M4_9BACL</name>
<dbReference type="Gene3D" id="1.10.10.10">
    <property type="entry name" value="Winged helix-like DNA-binding domain superfamily/Winged helix DNA-binding domain"/>
    <property type="match status" value="1"/>
</dbReference>
<dbReference type="SUPFAM" id="SSF46785">
    <property type="entry name" value="Winged helix' DNA-binding domain"/>
    <property type="match status" value="2"/>
</dbReference>
<dbReference type="Proteomes" id="UP001596378">
    <property type="component" value="Unassembled WGS sequence"/>
</dbReference>
<keyword evidence="2" id="KW-1185">Reference proteome</keyword>
<evidence type="ECO:0000313" key="2">
    <source>
        <dbReference type="Proteomes" id="UP001596378"/>
    </source>
</evidence>
<sequence>MRALQVKKVNGVAMSKRRFQFLDQLVEMYQKTRLPIHYEALAKAVGVSKWTAYDMLKEIERSGYVTRSYETNPNETGRSQVVFAPTAKAAELFRQQRLSALPAERWDETVREIRRLLDSMGQMSIQELLGQMLEEIPGKRSNLEFCGYIVGMLLAYLKQLGGKTESVIRALIRKTSGHHAGLLMFVGTVLGTAIQTVNEELGSEIAELVGEYVELLDGLTGGEQTLLSELVRETLA</sequence>
<organism evidence="1 2">
    <name type="scientific">Cohnella cellulosilytica</name>
    <dbReference type="NCBI Taxonomy" id="986710"/>
    <lineage>
        <taxon>Bacteria</taxon>
        <taxon>Bacillati</taxon>
        <taxon>Bacillota</taxon>
        <taxon>Bacilli</taxon>
        <taxon>Bacillales</taxon>
        <taxon>Paenibacillaceae</taxon>
        <taxon>Cohnella</taxon>
    </lineage>
</organism>
<protein>
    <submittedName>
        <fullName evidence="1">Lrp/AsnC family transcriptional regulator</fullName>
    </submittedName>
</protein>
<proteinExistence type="predicted"/>
<dbReference type="InterPro" id="IPR036388">
    <property type="entry name" value="WH-like_DNA-bd_sf"/>
</dbReference>
<reference evidence="2" key="1">
    <citation type="journal article" date="2019" name="Int. J. Syst. Evol. Microbiol.">
        <title>The Global Catalogue of Microorganisms (GCM) 10K type strain sequencing project: providing services to taxonomists for standard genome sequencing and annotation.</title>
        <authorList>
            <consortium name="The Broad Institute Genomics Platform"/>
            <consortium name="The Broad Institute Genome Sequencing Center for Infectious Disease"/>
            <person name="Wu L."/>
            <person name="Ma J."/>
        </authorList>
    </citation>
    <scope>NUCLEOTIDE SEQUENCE [LARGE SCALE GENOMIC DNA]</scope>
    <source>
        <strain evidence="2">KCTC 12907</strain>
    </source>
</reference>
<accession>A0ABW2F5M4</accession>